<dbReference type="Gene3D" id="3.20.20.150">
    <property type="entry name" value="Divalent-metal-dependent TIM barrel enzymes"/>
    <property type="match status" value="1"/>
</dbReference>
<evidence type="ECO:0000313" key="3">
    <source>
        <dbReference type="Proteomes" id="UP000176204"/>
    </source>
</evidence>
<dbReference type="PANTHER" id="PTHR12110:SF53">
    <property type="entry name" value="BLR5974 PROTEIN"/>
    <property type="match status" value="1"/>
</dbReference>
<sequence>MIDEILELGFEAVELSHGLQLTLLPGIKKAVEDKRARIEGVHNFFPAPIESLGDSPDMYQFTSYKEPERKRALELTFQTMEHAAELGASYVVLHMGSVPFFKANECTRELERMARNGLIGTREYALRKGEIVRRRMELGPRYCERARDTLAALADKAAEWNLKLGIEGRSHLEQVPDEPEMLQLMQEFADHPHIGYWHDFGHIQRKHNLLLLNHEEFLQSMQPYLIGSHVNDVRWPSRDHRAPFKGGDVDFAALLRYFKPEMPLSWELSSSMTVDDIRTARQKWDACLPW</sequence>
<name>A0A1C7PEU7_9BACT</name>
<dbReference type="InterPro" id="IPR050312">
    <property type="entry name" value="IolE/XylAMocC-like"/>
</dbReference>
<dbReference type="InterPro" id="IPR013022">
    <property type="entry name" value="Xyl_isomerase-like_TIM-brl"/>
</dbReference>
<dbReference type="EMBL" id="LT629973">
    <property type="protein sequence ID" value="SEH70798.1"/>
    <property type="molecule type" value="Genomic_DNA"/>
</dbReference>
<dbReference type="Proteomes" id="UP000176204">
    <property type="component" value="Chromosome I"/>
</dbReference>
<evidence type="ECO:0000259" key="1">
    <source>
        <dbReference type="Pfam" id="PF01261"/>
    </source>
</evidence>
<dbReference type="SUPFAM" id="SSF51658">
    <property type="entry name" value="Xylose isomerase-like"/>
    <property type="match status" value="1"/>
</dbReference>
<evidence type="ECO:0000313" key="2">
    <source>
        <dbReference type="EMBL" id="SEH70798.1"/>
    </source>
</evidence>
<keyword evidence="2" id="KW-0413">Isomerase</keyword>
<accession>A0A1C7PEU7</accession>
<proteinExistence type="predicted"/>
<dbReference type="InterPro" id="IPR036237">
    <property type="entry name" value="Xyl_isomerase-like_sf"/>
</dbReference>
<dbReference type="KEGG" id="agl:PYTT_0129"/>
<dbReference type="Pfam" id="PF01261">
    <property type="entry name" value="AP_endonuc_2"/>
    <property type="match status" value="1"/>
</dbReference>
<dbReference type="STRING" id="1679444.PYTT_0129"/>
<organism evidence="2 3">
    <name type="scientific">Akkermansia glycaniphila</name>
    <dbReference type="NCBI Taxonomy" id="1679444"/>
    <lineage>
        <taxon>Bacteria</taxon>
        <taxon>Pseudomonadati</taxon>
        <taxon>Verrucomicrobiota</taxon>
        <taxon>Verrucomicrobiia</taxon>
        <taxon>Verrucomicrobiales</taxon>
        <taxon>Akkermansiaceae</taxon>
        <taxon>Akkermansia</taxon>
    </lineage>
</organism>
<feature type="domain" description="Xylose isomerase-like TIM barrel" evidence="1">
    <location>
        <begin position="3"/>
        <end position="258"/>
    </location>
</feature>
<gene>
    <name evidence="2" type="ORF">PYTT_0129</name>
</gene>
<dbReference type="AlphaFoldDB" id="A0A1C7PEU7"/>
<protein>
    <submittedName>
        <fullName evidence="2">Xylose isomerase-like tim barrel</fullName>
    </submittedName>
</protein>
<dbReference type="GO" id="GO:0016853">
    <property type="term" value="F:isomerase activity"/>
    <property type="evidence" value="ECO:0007669"/>
    <property type="project" value="UniProtKB-KW"/>
</dbReference>
<keyword evidence="3" id="KW-1185">Reference proteome</keyword>
<dbReference type="PANTHER" id="PTHR12110">
    <property type="entry name" value="HYDROXYPYRUVATE ISOMERASE"/>
    <property type="match status" value="1"/>
</dbReference>
<reference evidence="3" key="1">
    <citation type="submission" date="2016-09" db="EMBL/GenBank/DDBJ databases">
        <authorList>
            <person name="Koehorst J."/>
        </authorList>
    </citation>
    <scope>NUCLEOTIDE SEQUENCE [LARGE SCALE GENOMIC DNA]</scope>
</reference>